<dbReference type="InterPro" id="IPR020472">
    <property type="entry name" value="WD40_PAC1"/>
</dbReference>
<dbReference type="CDD" id="cd00200">
    <property type="entry name" value="WD40"/>
    <property type="match status" value="1"/>
</dbReference>
<keyword evidence="7" id="KW-1185">Reference proteome</keyword>
<dbReference type="PANTHER" id="PTHR19878">
    <property type="entry name" value="AUTOPHAGY PROTEIN 16-LIKE"/>
    <property type="match status" value="1"/>
</dbReference>
<dbReference type="AlphaFoldDB" id="A0AAW1SH90"/>
<dbReference type="PROSITE" id="PS50294">
    <property type="entry name" value="WD_REPEATS_REGION"/>
    <property type="match status" value="3"/>
</dbReference>
<dbReference type="InterPro" id="IPR045160">
    <property type="entry name" value="ATG16"/>
</dbReference>
<feature type="repeat" description="WD" evidence="3">
    <location>
        <begin position="525"/>
        <end position="543"/>
    </location>
</feature>
<dbReference type="GO" id="GO:0000045">
    <property type="term" value="P:autophagosome assembly"/>
    <property type="evidence" value="ECO:0007669"/>
    <property type="project" value="InterPro"/>
</dbReference>
<dbReference type="InterPro" id="IPR036322">
    <property type="entry name" value="WD40_repeat_dom_sf"/>
</dbReference>
<feature type="domain" description="Autophagy-related protein 16" evidence="5">
    <location>
        <begin position="13"/>
        <end position="206"/>
    </location>
</feature>
<evidence type="ECO:0000313" key="7">
    <source>
        <dbReference type="Proteomes" id="UP001445335"/>
    </source>
</evidence>
<evidence type="ECO:0000256" key="3">
    <source>
        <dbReference type="PROSITE-ProRule" id="PRU00221"/>
    </source>
</evidence>
<dbReference type="PRINTS" id="PR00320">
    <property type="entry name" value="GPROTEINBRPT"/>
</dbReference>
<dbReference type="EMBL" id="JALJOU010000003">
    <property type="protein sequence ID" value="KAK9845275.1"/>
    <property type="molecule type" value="Genomic_DNA"/>
</dbReference>
<feature type="compositionally biased region" description="Basic and acidic residues" evidence="4">
    <location>
        <begin position="166"/>
        <end position="184"/>
    </location>
</feature>
<protein>
    <recommendedName>
        <fullName evidence="5">Autophagy-related protein 16 domain-containing protein</fullName>
    </recommendedName>
</protein>
<dbReference type="InterPro" id="IPR015943">
    <property type="entry name" value="WD40/YVTN_repeat-like_dom_sf"/>
</dbReference>
<accession>A0AAW1SH90</accession>
<comment type="caution">
    <text evidence="6">The sequence shown here is derived from an EMBL/GenBank/DDBJ whole genome shotgun (WGS) entry which is preliminary data.</text>
</comment>
<name>A0AAW1SH90_9CHLO</name>
<dbReference type="Gene3D" id="2.130.10.10">
    <property type="entry name" value="YVTN repeat-like/Quinoprotein amine dehydrogenase"/>
    <property type="match status" value="2"/>
</dbReference>
<evidence type="ECO:0000313" key="6">
    <source>
        <dbReference type="EMBL" id="KAK9845275.1"/>
    </source>
</evidence>
<feature type="repeat" description="WD" evidence="3">
    <location>
        <begin position="338"/>
        <end position="379"/>
    </location>
</feature>
<evidence type="ECO:0000259" key="5">
    <source>
        <dbReference type="Pfam" id="PF08614"/>
    </source>
</evidence>
<feature type="repeat" description="WD" evidence="3">
    <location>
        <begin position="380"/>
        <end position="422"/>
    </location>
</feature>
<feature type="repeat" description="WD" evidence="3">
    <location>
        <begin position="427"/>
        <end position="463"/>
    </location>
</feature>
<dbReference type="PANTHER" id="PTHR19878:SF8">
    <property type="entry name" value="AUTOPHAGY-RELATED 16, ISOFORM F"/>
    <property type="match status" value="1"/>
</dbReference>
<keyword evidence="2" id="KW-0677">Repeat</keyword>
<dbReference type="InterPro" id="IPR013923">
    <property type="entry name" value="Autophagy-rel_prot_16_dom"/>
</dbReference>
<dbReference type="PROSITE" id="PS00678">
    <property type="entry name" value="WD_REPEATS_1"/>
    <property type="match status" value="3"/>
</dbReference>
<dbReference type="InterPro" id="IPR001680">
    <property type="entry name" value="WD40_rpt"/>
</dbReference>
<organism evidence="6 7">
    <name type="scientific">Elliptochloris bilobata</name>
    <dbReference type="NCBI Taxonomy" id="381761"/>
    <lineage>
        <taxon>Eukaryota</taxon>
        <taxon>Viridiplantae</taxon>
        <taxon>Chlorophyta</taxon>
        <taxon>core chlorophytes</taxon>
        <taxon>Trebouxiophyceae</taxon>
        <taxon>Trebouxiophyceae incertae sedis</taxon>
        <taxon>Elliptochloris clade</taxon>
        <taxon>Elliptochloris</taxon>
    </lineage>
</organism>
<evidence type="ECO:0000256" key="4">
    <source>
        <dbReference type="SAM" id="MobiDB-lite"/>
    </source>
</evidence>
<evidence type="ECO:0000256" key="1">
    <source>
        <dbReference type="ARBA" id="ARBA00022574"/>
    </source>
</evidence>
<gene>
    <name evidence="6" type="ORF">WJX81_001992</name>
</gene>
<dbReference type="SUPFAM" id="SSF50978">
    <property type="entry name" value="WD40 repeat-like"/>
    <property type="match status" value="1"/>
</dbReference>
<dbReference type="Proteomes" id="UP001445335">
    <property type="component" value="Unassembled WGS sequence"/>
</dbReference>
<sequence length="592" mass="62789">MEVEVDPRLVSNILTQLRMRNAAECAFRGITTDYQALLKRSLELAVRNGQLEKEARELRAENSSLLADVESSTQAAATSQQAAAAEARAKELQEELTVTYKDKARVAEELVSAGRQLQIVRESNEAQAREAAELGQKLREARARAKELGEAVERERQATALATSELEARAADKSAAEARADRAEAEGRDLAQRLMEIKAKEVAAMDRVMAECEGMLANARQQERAAAADRAAAAAERAGAARVAASALTAAGTRRSLPTSALKGMAGLLDGTMGRREAPQALAVASVVPSEALRTVAAHDGGCFALAFERSGGRMASGGADKVVRVWDASAGIQQSELHGMPEMVTGLAFTSDARALVAAGSDAALRMWDLTSGRVRHTLTGHVAKVCSVDCSPMQPNQAVSGGTDRCIKVWDLARGFCQRSLVCHSSVNSVRVSLDGSMAVSGHFDGTLRFWDLRSARVANEVAGLHTQQITSVAIGLAAGVVLTCGKDNLLKLVDPRTFQVQRSLRAPGFSVGTVWCTACLGPDERHVAAGSSDGTVFIWEQAERSGAVVRTLKDAGAASVLCTAWSPQGTPLVSSDKAGRVTFWQDRAA</sequence>
<dbReference type="SMART" id="SM00320">
    <property type="entry name" value="WD40"/>
    <property type="match status" value="7"/>
</dbReference>
<reference evidence="6 7" key="1">
    <citation type="journal article" date="2024" name="Nat. Commun.">
        <title>Phylogenomics reveals the evolutionary origins of lichenization in chlorophyte algae.</title>
        <authorList>
            <person name="Puginier C."/>
            <person name="Libourel C."/>
            <person name="Otte J."/>
            <person name="Skaloud P."/>
            <person name="Haon M."/>
            <person name="Grisel S."/>
            <person name="Petersen M."/>
            <person name="Berrin J.G."/>
            <person name="Delaux P.M."/>
            <person name="Dal Grande F."/>
            <person name="Keller J."/>
        </authorList>
    </citation>
    <scope>NUCLEOTIDE SEQUENCE [LARGE SCALE GENOMIC DNA]</scope>
    <source>
        <strain evidence="6 7">SAG 245.80</strain>
    </source>
</reference>
<keyword evidence="1 3" id="KW-0853">WD repeat</keyword>
<feature type="repeat" description="WD" evidence="3">
    <location>
        <begin position="296"/>
        <end position="337"/>
    </location>
</feature>
<evidence type="ECO:0000256" key="2">
    <source>
        <dbReference type="ARBA" id="ARBA00022737"/>
    </source>
</evidence>
<dbReference type="Pfam" id="PF08614">
    <property type="entry name" value="ATG16"/>
    <property type="match status" value="1"/>
</dbReference>
<proteinExistence type="predicted"/>
<dbReference type="InterPro" id="IPR019775">
    <property type="entry name" value="WD40_repeat_CS"/>
</dbReference>
<feature type="region of interest" description="Disordered" evidence="4">
    <location>
        <begin position="165"/>
        <end position="184"/>
    </location>
</feature>
<dbReference type="PROSITE" id="PS50082">
    <property type="entry name" value="WD_REPEATS_2"/>
    <property type="match status" value="5"/>
</dbReference>
<dbReference type="Pfam" id="PF00400">
    <property type="entry name" value="WD40"/>
    <property type="match status" value="5"/>
</dbReference>